<sequence length="99" mass="11575">MKIDGFDWDDGNWPKCAKHGVSKAEIEFVFNEGLVVFDDPNSTLAEPRFRGIGRTKDGARLFVAFCYRNRLGRILIRPISARYMHRKEAEHYERLRQST</sequence>
<dbReference type="KEGG" id="rpod:E0E05_06885"/>
<name>A0A4V1A3U6_9HYPH</name>
<dbReference type="GeneID" id="90767016"/>
<dbReference type="Gene3D" id="3.10.450.530">
    <property type="entry name" value="Ribonuclease toxin, BrnT, of type II toxin-antitoxin system"/>
    <property type="match status" value="1"/>
</dbReference>
<dbReference type="InterPro" id="IPR007460">
    <property type="entry name" value="BrnT_toxin"/>
</dbReference>
<dbReference type="RefSeq" id="WP_131616048.1">
    <property type="nucleotide sequence ID" value="NZ_CP036532.1"/>
</dbReference>
<reference evidence="1 2" key="1">
    <citation type="journal article" date="2017" name="Int. J. Syst. Evol. Microbiol.">
        <title>Roseitalea porphyridii gen. nov., sp. nov., isolated from a red alga, and reclassification of Hoeflea suaedae Chung et al. 2013 as Pseudohoeflea suaedae gen. nov., comb. nov.</title>
        <authorList>
            <person name="Hyeon J.W."/>
            <person name="Jeong S.E."/>
            <person name="Baek K."/>
            <person name="Jeon C.O."/>
        </authorList>
    </citation>
    <scope>NUCLEOTIDE SEQUENCE [LARGE SCALE GENOMIC DNA]</scope>
    <source>
        <strain evidence="1 2">MA7-20</strain>
    </source>
</reference>
<proteinExistence type="predicted"/>
<dbReference type="Proteomes" id="UP000293719">
    <property type="component" value="Chromosome"/>
</dbReference>
<keyword evidence="2" id="KW-1185">Reference proteome</keyword>
<protein>
    <submittedName>
        <fullName evidence="1">BrnT family toxin</fullName>
    </submittedName>
</protein>
<dbReference type="OrthoDB" id="9798158at2"/>
<dbReference type="InterPro" id="IPR038573">
    <property type="entry name" value="BrnT_sf"/>
</dbReference>
<accession>A0A4V1A3U6</accession>
<evidence type="ECO:0000313" key="2">
    <source>
        <dbReference type="Proteomes" id="UP000293719"/>
    </source>
</evidence>
<evidence type="ECO:0000313" key="1">
    <source>
        <dbReference type="EMBL" id="QBK30348.1"/>
    </source>
</evidence>
<gene>
    <name evidence="1" type="ORF">E0E05_06885</name>
</gene>
<organism evidence="1 2">
    <name type="scientific">Roseitalea porphyridii</name>
    <dbReference type="NCBI Taxonomy" id="1852022"/>
    <lineage>
        <taxon>Bacteria</taxon>
        <taxon>Pseudomonadati</taxon>
        <taxon>Pseudomonadota</taxon>
        <taxon>Alphaproteobacteria</taxon>
        <taxon>Hyphomicrobiales</taxon>
        <taxon>Ahrensiaceae</taxon>
        <taxon>Roseitalea</taxon>
    </lineage>
</organism>
<dbReference type="Pfam" id="PF04365">
    <property type="entry name" value="BrnT_toxin"/>
    <property type="match status" value="1"/>
</dbReference>
<dbReference type="AlphaFoldDB" id="A0A4V1A3U6"/>
<dbReference type="EMBL" id="CP036532">
    <property type="protein sequence ID" value="QBK30348.1"/>
    <property type="molecule type" value="Genomic_DNA"/>
</dbReference>